<dbReference type="Proteomes" id="UP000075816">
    <property type="component" value="Unassembled WGS sequence"/>
</dbReference>
<dbReference type="Gene3D" id="3.40.190.10">
    <property type="entry name" value="Periplasmic binding protein-like II"/>
    <property type="match status" value="2"/>
</dbReference>
<proteinExistence type="predicted"/>
<dbReference type="AlphaFoldDB" id="A0A162IPM8"/>
<dbReference type="GO" id="GO:0030976">
    <property type="term" value="F:thiamine pyrophosphate binding"/>
    <property type="evidence" value="ECO:0007669"/>
    <property type="project" value="TreeGrafter"/>
</dbReference>
<dbReference type="InterPro" id="IPR006059">
    <property type="entry name" value="SBP"/>
</dbReference>
<dbReference type="PROSITE" id="PS51257">
    <property type="entry name" value="PROKAR_LIPOPROTEIN"/>
    <property type="match status" value="1"/>
</dbReference>
<sequence length="354" mass="39316">MKKIIKLLVLGMMFLFMFTGCGEKNGENSSGNKTEANASNELVIYSPNTDTEVNAIIPAFEKATGIKVILQSMGTGDVLARINAEKENPQADINWGAINIGFYKSNPDLWEEYISPNDKNLPKEYQSYNGFFTNTKLSGSAALLLNIDVFKELGLNIDDFDGYEDLLWPELKGKIAMGDPTASSSALAELTNMLLVMGEKAYDEKAWKFVEKFIGQLNNTIISSSSQIYRATVDGEYAVGVTYEDPAIGLLEDGATNVKVIYPKEGAVWLPGGIAIVKNAPHMENAKKFIDFIISKEGQELLAPTTIRPVMTSIKNTSPNMKPFSEIKVAYEDIEYTSEHKEEWQQKWTEILTK</sequence>
<dbReference type="GO" id="GO:0015888">
    <property type="term" value="P:thiamine transport"/>
    <property type="evidence" value="ECO:0007669"/>
    <property type="project" value="TreeGrafter"/>
</dbReference>
<protein>
    <submittedName>
        <fullName evidence="2">Iron(III)-binding protein</fullName>
    </submittedName>
</protein>
<gene>
    <name evidence="2" type="ORF">A2J07_06100</name>
</gene>
<dbReference type="GO" id="GO:0030975">
    <property type="term" value="F:thiamine binding"/>
    <property type="evidence" value="ECO:0007669"/>
    <property type="project" value="TreeGrafter"/>
</dbReference>
<dbReference type="Pfam" id="PF13416">
    <property type="entry name" value="SBP_bac_8"/>
    <property type="match status" value="1"/>
</dbReference>
<name>A0A162IPM8_9FUSO</name>
<evidence type="ECO:0000313" key="2">
    <source>
        <dbReference type="EMBL" id="KYL03625.1"/>
    </source>
</evidence>
<dbReference type="PANTHER" id="PTHR30006:SF2">
    <property type="entry name" value="ABC TRANSPORTER SUBSTRATE-BINDING PROTEIN"/>
    <property type="match status" value="1"/>
</dbReference>
<dbReference type="PIRSF" id="PIRSF002825">
    <property type="entry name" value="CfbpA"/>
    <property type="match status" value="1"/>
</dbReference>
<dbReference type="KEGG" id="fnf:BSQ88_01210"/>
<evidence type="ECO:0000256" key="1">
    <source>
        <dbReference type="ARBA" id="ARBA00022729"/>
    </source>
</evidence>
<dbReference type="eggNOG" id="COG1840">
    <property type="taxonomic scope" value="Bacteria"/>
</dbReference>
<keyword evidence="1" id="KW-0732">Signal</keyword>
<reference evidence="2 3" key="1">
    <citation type="submission" date="2016-03" db="EMBL/GenBank/DDBJ databases">
        <title>Comparative genomics of human isolates of Fusobacterium necrophorum.</title>
        <authorList>
            <person name="Jensen A."/>
            <person name="Bank S."/>
            <person name="Andersen P.S."/>
            <person name="Kristensen L.H."/>
            <person name="Prag J."/>
        </authorList>
    </citation>
    <scope>NUCLEOTIDE SEQUENCE [LARGE SCALE GENOMIC DNA]</scope>
    <source>
        <strain evidence="2 3">LS_1264</strain>
    </source>
</reference>
<dbReference type="SUPFAM" id="SSF53850">
    <property type="entry name" value="Periplasmic binding protein-like II"/>
    <property type="match status" value="1"/>
</dbReference>
<accession>A0A162IPM8</accession>
<dbReference type="PANTHER" id="PTHR30006">
    <property type="entry name" value="THIAMINE-BINDING PERIPLASMIC PROTEIN-RELATED"/>
    <property type="match status" value="1"/>
</dbReference>
<dbReference type="RefSeq" id="WP_005953312.1">
    <property type="nucleotide sequence ID" value="NZ_CAXOUJ010000023.1"/>
</dbReference>
<evidence type="ECO:0000313" key="3">
    <source>
        <dbReference type="Proteomes" id="UP000075816"/>
    </source>
</evidence>
<comment type="caution">
    <text evidence="2">The sequence shown here is derived from an EMBL/GenBank/DDBJ whole genome shotgun (WGS) entry which is preliminary data.</text>
</comment>
<organism evidence="2 3">
    <name type="scientific">Fusobacterium necrophorum subsp. funduliforme</name>
    <dbReference type="NCBI Taxonomy" id="143387"/>
    <lineage>
        <taxon>Bacteria</taxon>
        <taxon>Fusobacteriati</taxon>
        <taxon>Fusobacteriota</taxon>
        <taxon>Fusobacteriia</taxon>
        <taxon>Fusobacteriales</taxon>
        <taxon>Fusobacteriaceae</taxon>
        <taxon>Fusobacterium</taxon>
    </lineage>
</organism>
<dbReference type="EMBL" id="LVEA01000042">
    <property type="protein sequence ID" value="KYL03625.1"/>
    <property type="molecule type" value="Genomic_DNA"/>
</dbReference>
<dbReference type="GO" id="GO:0030288">
    <property type="term" value="C:outer membrane-bounded periplasmic space"/>
    <property type="evidence" value="ECO:0007669"/>
    <property type="project" value="TreeGrafter"/>
</dbReference>
<dbReference type="InterPro" id="IPR026045">
    <property type="entry name" value="Ferric-bd"/>
</dbReference>